<dbReference type="Pfam" id="PF14026">
    <property type="entry name" value="SCO4226-like"/>
    <property type="match status" value="1"/>
</dbReference>
<evidence type="ECO:0000313" key="2">
    <source>
        <dbReference type="Proteomes" id="UP000184514"/>
    </source>
</evidence>
<protein>
    <recommendedName>
        <fullName evidence="3">DUF4242 domain-containing protein</fullName>
    </recommendedName>
</protein>
<dbReference type="RefSeq" id="WP_072631013.1">
    <property type="nucleotide sequence ID" value="NZ_MLCB01000146.1"/>
</dbReference>
<dbReference type="EMBL" id="MLCB01000146">
    <property type="protein sequence ID" value="OJI93344.1"/>
    <property type="molecule type" value="Genomic_DNA"/>
</dbReference>
<comment type="caution">
    <text evidence="1">The sequence shown here is derived from an EMBL/GenBank/DDBJ whole genome shotgun (WGS) entry which is preliminary data.</text>
</comment>
<accession>A0A1L9NW02</accession>
<name>A0A1L9NW02_9RHOB</name>
<sequence length="95" mass="10455">MKKFLIRREMEGAGSIPKHELNNAGKGSEEVLEAMRSEGKNIMQEQSYVVGDAIFCIYNSDSEDLIKEHSERSGAPASEISEIATVIKHNTSVVS</sequence>
<dbReference type="OrthoDB" id="9800027at2"/>
<proteinExistence type="predicted"/>
<dbReference type="Proteomes" id="UP000184514">
    <property type="component" value="Unassembled WGS sequence"/>
</dbReference>
<dbReference type="InterPro" id="IPR025336">
    <property type="entry name" value="SCO4226-like"/>
</dbReference>
<dbReference type="AlphaFoldDB" id="A0A1L9NW02"/>
<evidence type="ECO:0000313" key="1">
    <source>
        <dbReference type="EMBL" id="OJI93344.1"/>
    </source>
</evidence>
<evidence type="ECO:0008006" key="3">
    <source>
        <dbReference type="Google" id="ProtNLM"/>
    </source>
</evidence>
<reference evidence="1 2" key="1">
    <citation type="submission" date="2016-10" db="EMBL/GenBank/DDBJ databases">
        <title>Genome sequence of Planktotalea frisia SH6-1.</title>
        <authorList>
            <person name="Poehlein A."/>
            <person name="Bakenhus I."/>
            <person name="Voget S."/>
            <person name="Brinkhoff T."/>
            <person name="Simon M."/>
        </authorList>
    </citation>
    <scope>NUCLEOTIDE SEQUENCE [LARGE SCALE GENOMIC DNA]</scope>
    <source>
        <strain evidence="1 2">SH6-1</strain>
    </source>
</reference>
<dbReference type="STRING" id="696762.PFRI_24690"/>
<keyword evidence="2" id="KW-1185">Reference proteome</keyword>
<organism evidence="1 2">
    <name type="scientific">Planktotalea frisia</name>
    <dbReference type="NCBI Taxonomy" id="696762"/>
    <lineage>
        <taxon>Bacteria</taxon>
        <taxon>Pseudomonadati</taxon>
        <taxon>Pseudomonadota</taxon>
        <taxon>Alphaproteobacteria</taxon>
        <taxon>Rhodobacterales</taxon>
        <taxon>Paracoccaceae</taxon>
        <taxon>Planktotalea</taxon>
    </lineage>
</organism>
<gene>
    <name evidence="1" type="ORF">PFRI_24690</name>
</gene>